<dbReference type="PROSITE" id="PS50977">
    <property type="entry name" value="HTH_TETR_2"/>
    <property type="match status" value="1"/>
</dbReference>
<proteinExistence type="predicted"/>
<name>A0ABS3XUR3_9ACTN</name>
<sequence length="203" mass="22658">MRQNTERRTALLDAAIEVLAREGSRGLTLRAVDKEAGVPTGTASNYFAHRGDMLTQVMRRTRERLTPDEAALAERMSAPRTLALEVQLMRDLVERMRADRSSYLAMLELRLEATRRPELYEELSGFLREEFQGLIAYHREVGMPGDDLGVALLYLAMAGLLVDDMTIPDILREPYDVDSLIQAMVPRVFGGPAAPDRPAGPSD</sequence>
<evidence type="ECO:0000313" key="5">
    <source>
        <dbReference type="Proteomes" id="UP000721954"/>
    </source>
</evidence>
<dbReference type="PANTHER" id="PTHR30055">
    <property type="entry name" value="HTH-TYPE TRANSCRIPTIONAL REGULATOR RUTR"/>
    <property type="match status" value="1"/>
</dbReference>
<dbReference type="EMBL" id="JAFFZM010000006">
    <property type="protein sequence ID" value="MBO8199089.1"/>
    <property type="molecule type" value="Genomic_DNA"/>
</dbReference>
<dbReference type="InterPro" id="IPR050109">
    <property type="entry name" value="HTH-type_TetR-like_transc_reg"/>
</dbReference>
<dbReference type="GeneID" id="96259402"/>
<dbReference type="Pfam" id="PF00440">
    <property type="entry name" value="TetR_N"/>
    <property type="match status" value="1"/>
</dbReference>
<dbReference type="RefSeq" id="WP_209210838.1">
    <property type="nucleotide sequence ID" value="NZ_JAFFZM010000006.1"/>
</dbReference>
<dbReference type="SUPFAM" id="SSF46689">
    <property type="entry name" value="Homeodomain-like"/>
    <property type="match status" value="1"/>
</dbReference>
<dbReference type="InterPro" id="IPR001647">
    <property type="entry name" value="HTH_TetR"/>
</dbReference>
<evidence type="ECO:0000256" key="1">
    <source>
        <dbReference type="ARBA" id="ARBA00023125"/>
    </source>
</evidence>
<dbReference type="Pfam" id="PF17940">
    <property type="entry name" value="TetR_C_31"/>
    <property type="match status" value="1"/>
</dbReference>
<organism evidence="4 5">
    <name type="scientific">Streptomyces smyrnaeus</name>
    <dbReference type="NCBI Taxonomy" id="1387713"/>
    <lineage>
        <taxon>Bacteria</taxon>
        <taxon>Bacillati</taxon>
        <taxon>Actinomycetota</taxon>
        <taxon>Actinomycetes</taxon>
        <taxon>Kitasatosporales</taxon>
        <taxon>Streptomycetaceae</taxon>
        <taxon>Streptomyces</taxon>
    </lineage>
</organism>
<dbReference type="InterPro" id="IPR009057">
    <property type="entry name" value="Homeodomain-like_sf"/>
</dbReference>
<dbReference type="InterPro" id="IPR041583">
    <property type="entry name" value="TetR_C_31"/>
</dbReference>
<comment type="caution">
    <text evidence="4">The sequence shown here is derived from an EMBL/GenBank/DDBJ whole genome shotgun (WGS) entry which is preliminary data.</text>
</comment>
<dbReference type="Proteomes" id="UP000721954">
    <property type="component" value="Unassembled WGS sequence"/>
</dbReference>
<dbReference type="Gene3D" id="1.10.357.10">
    <property type="entry name" value="Tetracycline Repressor, domain 2"/>
    <property type="match status" value="1"/>
</dbReference>
<accession>A0ABS3XUR3</accession>
<feature type="domain" description="HTH tetR-type" evidence="3">
    <location>
        <begin position="5"/>
        <end position="65"/>
    </location>
</feature>
<feature type="DNA-binding region" description="H-T-H motif" evidence="2">
    <location>
        <begin position="28"/>
        <end position="47"/>
    </location>
</feature>
<reference evidence="4 5" key="1">
    <citation type="submission" date="2021-02" db="EMBL/GenBank/DDBJ databases">
        <title>Streptomyces spirodelae sp. nov., isolated from duckweed.</title>
        <authorList>
            <person name="Saimee Y."/>
            <person name="Duangmal K."/>
        </authorList>
    </citation>
    <scope>NUCLEOTIDE SEQUENCE [LARGE SCALE GENOMIC DNA]</scope>
    <source>
        <strain evidence="4 5">DSM 42105</strain>
    </source>
</reference>
<dbReference type="PANTHER" id="PTHR30055:SF231">
    <property type="entry name" value="TRANSCRIPTIONAL REGULATORY PROTEIN (PROBABLY DEOR-FAMILY)-RELATED"/>
    <property type="match status" value="1"/>
</dbReference>
<keyword evidence="1 2" id="KW-0238">DNA-binding</keyword>
<evidence type="ECO:0000256" key="2">
    <source>
        <dbReference type="PROSITE-ProRule" id="PRU00335"/>
    </source>
</evidence>
<protein>
    <submittedName>
        <fullName evidence="4">TetR family transcriptional regulator</fullName>
    </submittedName>
</protein>
<evidence type="ECO:0000259" key="3">
    <source>
        <dbReference type="PROSITE" id="PS50977"/>
    </source>
</evidence>
<gene>
    <name evidence="4" type="ORF">JW613_12330</name>
</gene>
<evidence type="ECO:0000313" key="4">
    <source>
        <dbReference type="EMBL" id="MBO8199089.1"/>
    </source>
</evidence>
<keyword evidence="5" id="KW-1185">Reference proteome</keyword>